<gene>
    <name evidence="6" type="ORF">B7O98_00820</name>
</gene>
<dbReference type="EMBL" id="NBVN01000001">
    <property type="protein sequence ID" value="PUA33987.1"/>
    <property type="molecule type" value="Genomic_DNA"/>
</dbReference>
<evidence type="ECO:0000256" key="4">
    <source>
        <dbReference type="ARBA" id="ARBA00022840"/>
    </source>
</evidence>
<evidence type="ECO:0000259" key="5">
    <source>
        <dbReference type="SMART" id="SM00470"/>
    </source>
</evidence>
<dbReference type="GO" id="GO:0005524">
    <property type="term" value="F:ATP binding"/>
    <property type="evidence" value="ECO:0007669"/>
    <property type="project" value="UniProtKB-KW"/>
</dbReference>
<name>A0A2R7Y9B3_9CREN</name>
<dbReference type="SUPFAM" id="SSF110849">
    <property type="entry name" value="ParB/Sulfiredoxin"/>
    <property type="match status" value="1"/>
</dbReference>
<dbReference type="InterPro" id="IPR023098">
    <property type="entry name" value="SerK/SbnI_C"/>
</dbReference>
<keyword evidence="4" id="KW-0067">ATP-binding</keyword>
<keyword evidence="3" id="KW-0418">Kinase</keyword>
<evidence type="ECO:0000313" key="7">
    <source>
        <dbReference type="Proteomes" id="UP000244093"/>
    </source>
</evidence>
<dbReference type="Proteomes" id="UP000244093">
    <property type="component" value="Unassembled WGS sequence"/>
</dbReference>
<evidence type="ECO:0000256" key="2">
    <source>
        <dbReference type="ARBA" id="ARBA00022741"/>
    </source>
</evidence>
<proteinExistence type="predicted"/>
<protein>
    <recommendedName>
        <fullName evidence="5">ParB-like N-terminal domain-containing protein</fullName>
    </recommendedName>
</protein>
<evidence type="ECO:0000256" key="1">
    <source>
        <dbReference type="ARBA" id="ARBA00022679"/>
    </source>
</evidence>
<reference evidence="6 7" key="1">
    <citation type="journal article" date="2018" name="Syst. Appl. Microbiol.">
        <title>A new symbiotic nanoarchaeote (Candidatus Nanoclepta minutus) and its host (Zestosphaera tikiterensis gen. nov., sp. nov.) from a New Zealand hot spring.</title>
        <authorList>
            <person name="St John E."/>
            <person name="Liu Y."/>
            <person name="Podar M."/>
            <person name="Stott M.B."/>
            <person name="Meneghin J."/>
            <person name="Chen Z."/>
            <person name="Lagutin K."/>
            <person name="Mitchell K."/>
            <person name="Reysenbach A.L."/>
        </authorList>
    </citation>
    <scope>NUCLEOTIDE SEQUENCE [LARGE SCALE GENOMIC DNA]</scope>
    <source>
        <strain evidence="6">NZ3</strain>
    </source>
</reference>
<feature type="domain" description="ParB-like N-terminal" evidence="5">
    <location>
        <begin position="4"/>
        <end position="87"/>
    </location>
</feature>
<dbReference type="Pfam" id="PF02195">
    <property type="entry name" value="ParB_N"/>
    <property type="match status" value="1"/>
</dbReference>
<dbReference type="CDD" id="cd16400">
    <property type="entry name" value="ParB_Srx_like_nuclease"/>
    <property type="match status" value="1"/>
</dbReference>
<comment type="caution">
    <text evidence="6">The sequence shown here is derived from an EMBL/GenBank/DDBJ whole genome shotgun (WGS) entry which is preliminary data.</text>
</comment>
<evidence type="ECO:0000313" key="6">
    <source>
        <dbReference type="EMBL" id="PUA33987.1"/>
    </source>
</evidence>
<dbReference type="SMART" id="SM00470">
    <property type="entry name" value="ParB"/>
    <property type="match status" value="1"/>
</dbReference>
<sequence>MKIVLKSINDLIPHEEIEYDRMKNILVSMLKVGYIFKPIIVDKVKNVIIDGHHRFHALKMLGFKQVPVVEADYGEDIKFINSWMHVSNDVNASENPKRFFNELLHSVKHGTSEVYVKFDDDIYRVGVDQIDFYLTMKEFTINKNPLSMLYKLPSNKDVCFSYNTCIIMPKLHEQDVYKVTSENIVLPPRTTYHVTHLKSIKRIIPLHVLKAF</sequence>
<evidence type="ECO:0000256" key="3">
    <source>
        <dbReference type="ARBA" id="ARBA00022777"/>
    </source>
</evidence>
<dbReference type="InterPro" id="IPR003115">
    <property type="entry name" value="ParB_N"/>
</dbReference>
<accession>A0A2R7Y9B3</accession>
<dbReference type="Gene3D" id="3.30.1760.10">
    <property type="entry name" value="Conserved hypothetical protein from pyrococcus furiosus pfu- 392566-001, domain 2"/>
    <property type="match status" value="1"/>
</dbReference>
<organism evidence="6 7">
    <name type="scientific">Zestosphaera tikiterensis</name>
    <dbReference type="NCBI Taxonomy" id="1973259"/>
    <lineage>
        <taxon>Archaea</taxon>
        <taxon>Thermoproteota</taxon>
        <taxon>Thermoprotei</taxon>
        <taxon>Desulfurococcales</taxon>
        <taxon>Desulfurococcaceae</taxon>
        <taxon>Zestosphaera</taxon>
    </lineage>
</organism>
<keyword evidence="2" id="KW-0547">Nucleotide-binding</keyword>
<dbReference type="AlphaFoldDB" id="A0A2R7Y9B3"/>
<dbReference type="Gene3D" id="3.90.1530.10">
    <property type="entry name" value="Conserved hypothetical protein from pyrococcus furiosus pfu- 392566-001, ParB domain"/>
    <property type="match status" value="1"/>
</dbReference>
<dbReference type="InterPro" id="IPR036086">
    <property type="entry name" value="ParB/Sulfiredoxin_sf"/>
</dbReference>
<dbReference type="GO" id="GO:0016301">
    <property type="term" value="F:kinase activity"/>
    <property type="evidence" value="ECO:0007669"/>
    <property type="project" value="UniProtKB-KW"/>
</dbReference>
<keyword evidence="1" id="KW-0808">Transferase</keyword>